<evidence type="ECO:0000313" key="3">
    <source>
        <dbReference type="Proteomes" id="UP001596060"/>
    </source>
</evidence>
<dbReference type="SUPFAM" id="SSF51182">
    <property type="entry name" value="RmlC-like cupins"/>
    <property type="match status" value="1"/>
</dbReference>
<accession>A0ABW0NW68</accession>
<evidence type="ECO:0000259" key="1">
    <source>
        <dbReference type="Pfam" id="PF05899"/>
    </source>
</evidence>
<dbReference type="InterPro" id="IPR011051">
    <property type="entry name" value="RmlC_Cupin_sf"/>
</dbReference>
<dbReference type="Gene3D" id="2.60.120.10">
    <property type="entry name" value="Jelly Rolls"/>
    <property type="match status" value="2"/>
</dbReference>
<dbReference type="Proteomes" id="UP001596060">
    <property type="component" value="Unassembled WGS sequence"/>
</dbReference>
<dbReference type="EMBL" id="JBHSLU010000003">
    <property type="protein sequence ID" value="MFC5503824.1"/>
    <property type="molecule type" value="Genomic_DNA"/>
</dbReference>
<comment type="caution">
    <text evidence="2">The sequence shown here is derived from an EMBL/GenBank/DDBJ whole genome shotgun (WGS) entry which is preliminary data.</text>
</comment>
<name>A0ABW0NW68_9HYPH</name>
<evidence type="ECO:0000313" key="2">
    <source>
        <dbReference type="EMBL" id="MFC5503824.1"/>
    </source>
</evidence>
<dbReference type="PANTHER" id="PTHR40943:SF1">
    <property type="entry name" value="CYTOPLASMIC PROTEIN"/>
    <property type="match status" value="1"/>
</dbReference>
<dbReference type="RefSeq" id="WP_066722019.1">
    <property type="nucleotide sequence ID" value="NZ_JBHSLU010000003.1"/>
</dbReference>
<feature type="domain" description="(S)-ureidoglycine aminohydrolase cupin" evidence="1">
    <location>
        <begin position="164"/>
        <end position="232"/>
    </location>
</feature>
<keyword evidence="3" id="KW-1185">Reference proteome</keyword>
<protein>
    <submittedName>
        <fullName evidence="2">Cupin domain-containing protein</fullName>
    </submittedName>
</protein>
<sequence>MTTPALVMLHRATSAPPASAPGQGLGPADPFAAGREIAWRSEAAAAGRCAFSGTVDVAAFPHTETLVVLAGELTLSVAGASALTVGAHAAVVIGRGTKLRIEAAPGTFFAFHAQTAGTSAMPGATLITRDLPLSPSTPPAPEVLLGPSPQCRSHNVFTDEAVQLRAGLWDSTPYARISRPHRLAELMHILEGAVDLTMADGTVVTVAKGETVFVPQGAPCAWTSRVHVAKVYVVQETVG</sequence>
<dbReference type="InterPro" id="IPR014710">
    <property type="entry name" value="RmlC-like_jellyroll"/>
</dbReference>
<gene>
    <name evidence="2" type="ORF">ACFPN9_00975</name>
</gene>
<reference evidence="3" key="1">
    <citation type="journal article" date="2019" name="Int. J. Syst. Evol. Microbiol.">
        <title>The Global Catalogue of Microorganisms (GCM) 10K type strain sequencing project: providing services to taxonomists for standard genome sequencing and annotation.</title>
        <authorList>
            <consortium name="The Broad Institute Genomics Platform"/>
            <consortium name="The Broad Institute Genome Sequencing Center for Infectious Disease"/>
            <person name="Wu L."/>
            <person name="Ma J."/>
        </authorList>
    </citation>
    <scope>NUCLEOTIDE SEQUENCE [LARGE SCALE GENOMIC DNA]</scope>
    <source>
        <strain evidence="3">CCUG 43117</strain>
    </source>
</reference>
<organism evidence="2 3">
    <name type="scientific">Bosea massiliensis</name>
    <dbReference type="NCBI Taxonomy" id="151419"/>
    <lineage>
        <taxon>Bacteria</taxon>
        <taxon>Pseudomonadati</taxon>
        <taxon>Pseudomonadota</taxon>
        <taxon>Alphaproteobacteria</taxon>
        <taxon>Hyphomicrobiales</taxon>
        <taxon>Boseaceae</taxon>
        <taxon>Bosea</taxon>
    </lineage>
</organism>
<dbReference type="InterPro" id="IPR008579">
    <property type="entry name" value="UGlyAH_Cupin_dom"/>
</dbReference>
<proteinExistence type="predicted"/>
<dbReference type="PANTHER" id="PTHR40943">
    <property type="entry name" value="CYTOPLASMIC PROTEIN-RELATED"/>
    <property type="match status" value="1"/>
</dbReference>
<dbReference type="Pfam" id="PF05899">
    <property type="entry name" value="Cupin_3"/>
    <property type="match status" value="1"/>
</dbReference>